<dbReference type="GO" id="GO:0008146">
    <property type="term" value="F:sulfotransferase activity"/>
    <property type="evidence" value="ECO:0007669"/>
    <property type="project" value="InterPro"/>
</dbReference>
<reference evidence="4 5" key="1">
    <citation type="submission" date="2021-05" db="EMBL/GenBank/DDBJ databases">
        <title>Genetic and Functional Diversity in Clade A Lucinid endosymbionts from the Bahamas.</title>
        <authorList>
            <person name="Giani N.M."/>
            <person name="Engel A.S."/>
            <person name="Campbell B.J."/>
        </authorList>
    </citation>
    <scope>NUCLEOTIDE SEQUENCE [LARGE SCALE GENOMIC DNA]</scope>
    <source>
        <strain evidence="4">LUC16012Gg_MoonRockCtena</strain>
    </source>
</reference>
<dbReference type="PANTHER" id="PTHR10605:SF56">
    <property type="entry name" value="BIFUNCTIONAL HEPARAN SULFATE N-DEACETYLASE_N-SULFOTRANSFERASE"/>
    <property type="match status" value="1"/>
</dbReference>
<dbReference type="Gene3D" id="3.40.50.300">
    <property type="entry name" value="P-loop containing nucleotide triphosphate hydrolases"/>
    <property type="match status" value="1"/>
</dbReference>
<dbReference type="Pfam" id="PF00685">
    <property type="entry name" value="Sulfotransfer_1"/>
    <property type="match status" value="1"/>
</dbReference>
<evidence type="ECO:0000256" key="2">
    <source>
        <dbReference type="ARBA" id="ARBA00023180"/>
    </source>
</evidence>
<dbReference type="Proteomes" id="UP000770889">
    <property type="component" value="Unassembled WGS sequence"/>
</dbReference>
<proteinExistence type="predicted"/>
<evidence type="ECO:0000259" key="3">
    <source>
        <dbReference type="Pfam" id="PF00685"/>
    </source>
</evidence>
<name>A0A944MCJ7_9GAMM</name>
<keyword evidence="1" id="KW-0808">Transferase</keyword>
<dbReference type="InterPro" id="IPR027417">
    <property type="entry name" value="P-loop_NTPase"/>
</dbReference>
<protein>
    <submittedName>
        <fullName evidence="4">Sulfotransferase</fullName>
    </submittedName>
</protein>
<gene>
    <name evidence="4" type="ORF">KME65_06155</name>
</gene>
<evidence type="ECO:0000313" key="5">
    <source>
        <dbReference type="Proteomes" id="UP000770889"/>
    </source>
</evidence>
<dbReference type="InterPro" id="IPR037359">
    <property type="entry name" value="NST/OST"/>
</dbReference>
<dbReference type="SUPFAM" id="SSF52540">
    <property type="entry name" value="P-loop containing nucleoside triphosphate hydrolases"/>
    <property type="match status" value="1"/>
</dbReference>
<evidence type="ECO:0000256" key="1">
    <source>
        <dbReference type="ARBA" id="ARBA00022679"/>
    </source>
</evidence>
<organism evidence="4 5">
    <name type="scientific">Candidatus Thiodiazotropha taylori</name>
    <dbReference type="NCBI Taxonomy" id="2792791"/>
    <lineage>
        <taxon>Bacteria</taxon>
        <taxon>Pseudomonadati</taxon>
        <taxon>Pseudomonadota</taxon>
        <taxon>Gammaproteobacteria</taxon>
        <taxon>Chromatiales</taxon>
        <taxon>Sedimenticolaceae</taxon>
        <taxon>Candidatus Thiodiazotropha</taxon>
    </lineage>
</organism>
<dbReference type="AlphaFoldDB" id="A0A944MCJ7"/>
<feature type="domain" description="Sulfotransferase" evidence="3">
    <location>
        <begin position="5"/>
        <end position="208"/>
    </location>
</feature>
<sequence length="296" mass="34726">MKKINFFIVGAPKAGTTAMRDYLDQHPGIFMCDPKEPHYFSEDLESYRAAKNIDEYNSLFAEARDEHKILGDASVFYMYSDCAIKNVHDYNPEAKILVMLRDPVNLVHSFHAQLLFSRQEVIDDFEEAWNLCAERKKGMSIPRTCTEPKLLYYDEIGKFHQQLDNIYKYFNKDQVMVITFNDFISNTKDKFNEVLDFLDLSAEGVEVDFKVVNESKRYIFKSLGTATQRPPELLNKLVQGIKKTFGIKKFGLMNRIHEYNILHEKRKALSQEMKNKIYASYREEIENLEKDYSIKL</sequence>
<accession>A0A944MCJ7</accession>
<dbReference type="PANTHER" id="PTHR10605">
    <property type="entry name" value="HEPARAN SULFATE SULFOTRANSFERASE"/>
    <property type="match status" value="1"/>
</dbReference>
<keyword evidence="2" id="KW-0325">Glycoprotein</keyword>
<evidence type="ECO:0000313" key="4">
    <source>
        <dbReference type="EMBL" id="MBT2988530.1"/>
    </source>
</evidence>
<dbReference type="InterPro" id="IPR000863">
    <property type="entry name" value="Sulfotransferase_dom"/>
</dbReference>
<comment type="caution">
    <text evidence="4">The sequence shown here is derived from an EMBL/GenBank/DDBJ whole genome shotgun (WGS) entry which is preliminary data.</text>
</comment>
<dbReference type="EMBL" id="JAHHGM010000004">
    <property type="protein sequence ID" value="MBT2988530.1"/>
    <property type="molecule type" value="Genomic_DNA"/>
</dbReference>